<sequence>MSWSTVRVQDIAVAHYGKALKKEHRDERGSYSVFGSSGQVGKHSERVVDFPTLIIGRKGSVGEVVWAPDGGWVIDTAFYLQLHDQEIIDLRYLFYALKRANLAEKTITTSIPGLNRDDLYSTRIPLPPLPEQKRIAAILDKADAIRRKRQQAIQLADDFLRAVFLDMFGDPVTNPKGWPRAALPDVAEKFTDGPFGSNLKSSHYVEEGVRVIRLQNIGVGSLLDDDLAFISEEHYQSLPRNHCQPGDVIVGTLGDPNLRACIIPEGLSAALNKADCLLFRPSDDKVLAEYICWLLNNPSLVESAAGLVRGQTRGRISLGRLKELEIPIPSLSEQERFRSVVRKLLDVQVKINSSCGGFSDAFSSLSQKAFSGQL</sequence>
<dbReference type="RefSeq" id="WP_246948319.1">
    <property type="nucleotide sequence ID" value="NZ_JALKII010000002.1"/>
</dbReference>
<keyword evidence="6" id="KW-1185">Reference proteome</keyword>
<evidence type="ECO:0000313" key="6">
    <source>
        <dbReference type="Proteomes" id="UP001165524"/>
    </source>
</evidence>
<proteinExistence type="inferred from homology"/>
<keyword evidence="3" id="KW-0238">DNA-binding</keyword>
<dbReference type="PANTHER" id="PTHR30408">
    <property type="entry name" value="TYPE-1 RESTRICTION ENZYME ECOKI SPECIFICITY PROTEIN"/>
    <property type="match status" value="1"/>
</dbReference>
<dbReference type="EMBL" id="JALKII010000002">
    <property type="protein sequence ID" value="MCK0536684.1"/>
    <property type="molecule type" value="Genomic_DNA"/>
</dbReference>
<dbReference type="InterPro" id="IPR000055">
    <property type="entry name" value="Restrct_endonuc_typeI_TRD"/>
</dbReference>
<dbReference type="GO" id="GO:0004519">
    <property type="term" value="F:endonuclease activity"/>
    <property type="evidence" value="ECO:0007669"/>
    <property type="project" value="UniProtKB-KW"/>
</dbReference>
<dbReference type="GO" id="GO:0016787">
    <property type="term" value="F:hydrolase activity"/>
    <property type="evidence" value="ECO:0007669"/>
    <property type="project" value="UniProtKB-KW"/>
</dbReference>
<evidence type="ECO:0000256" key="3">
    <source>
        <dbReference type="ARBA" id="ARBA00023125"/>
    </source>
</evidence>
<evidence type="ECO:0000256" key="1">
    <source>
        <dbReference type="ARBA" id="ARBA00010923"/>
    </source>
</evidence>
<evidence type="ECO:0000313" key="5">
    <source>
        <dbReference type="EMBL" id="MCK0536684.1"/>
    </source>
</evidence>
<accession>A0ABT0E4R2</accession>
<comment type="caution">
    <text evidence="5">The sequence shown here is derived from an EMBL/GenBank/DDBJ whole genome shotgun (WGS) entry which is preliminary data.</text>
</comment>
<keyword evidence="5" id="KW-0540">Nuclease</keyword>
<dbReference type="CDD" id="cd17267">
    <property type="entry name" value="RMtype1_S_EcoAO83I-TRD1-CR1_like"/>
    <property type="match status" value="1"/>
</dbReference>
<dbReference type="PANTHER" id="PTHR30408:SF12">
    <property type="entry name" value="TYPE I RESTRICTION ENZYME MJAVIII SPECIFICITY SUBUNIT"/>
    <property type="match status" value="1"/>
</dbReference>
<gene>
    <name evidence="5" type="ORF">MU846_03090</name>
</gene>
<comment type="similarity">
    <text evidence="1">Belongs to the type-I restriction system S methylase family.</text>
</comment>
<evidence type="ECO:0000259" key="4">
    <source>
        <dbReference type="Pfam" id="PF01420"/>
    </source>
</evidence>
<dbReference type="Gene3D" id="3.90.220.20">
    <property type="entry name" value="DNA methylase specificity domains"/>
    <property type="match status" value="2"/>
</dbReference>
<dbReference type="Proteomes" id="UP001165524">
    <property type="component" value="Unassembled WGS sequence"/>
</dbReference>
<feature type="domain" description="Type I restriction modification DNA specificity" evidence="4">
    <location>
        <begin position="3"/>
        <end position="153"/>
    </location>
</feature>
<feature type="domain" description="Type I restriction modification DNA specificity" evidence="4">
    <location>
        <begin position="274"/>
        <end position="346"/>
    </location>
</feature>
<dbReference type="InterPro" id="IPR052021">
    <property type="entry name" value="Type-I_RS_S_subunit"/>
</dbReference>
<name>A0ABT0E4R2_9GAMM</name>
<keyword evidence="5" id="KW-0378">Hydrolase</keyword>
<keyword evidence="2" id="KW-0680">Restriction system</keyword>
<keyword evidence="5" id="KW-0255">Endonuclease</keyword>
<organism evidence="5 6">
    <name type="scientific">Alcanivorax quisquiliarum</name>
    <dbReference type="NCBI Taxonomy" id="2933565"/>
    <lineage>
        <taxon>Bacteria</taxon>
        <taxon>Pseudomonadati</taxon>
        <taxon>Pseudomonadota</taxon>
        <taxon>Gammaproteobacteria</taxon>
        <taxon>Oceanospirillales</taxon>
        <taxon>Alcanivoracaceae</taxon>
        <taxon>Alcanivorax</taxon>
    </lineage>
</organism>
<evidence type="ECO:0000256" key="2">
    <source>
        <dbReference type="ARBA" id="ARBA00022747"/>
    </source>
</evidence>
<protein>
    <submittedName>
        <fullName evidence="5">Restriction endonuclease subunit S</fullName>
        <ecNumber evidence="5">3.1.21.-</ecNumber>
    </submittedName>
</protein>
<reference evidence="5" key="1">
    <citation type="submission" date="2022-04" db="EMBL/GenBank/DDBJ databases">
        <title>Alcanivorax sp. CY1518 draft genome sequence.</title>
        <authorList>
            <person name="Zhao G."/>
            <person name="An M."/>
        </authorList>
    </citation>
    <scope>NUCLEOTIDE SEQUENCE</scope>
    <source>
        <strain evidence="5">CY1518</strain>
    </source>
</reference>
<dbReference type="EC" id="3.1.21.-" evidence="5"/>
<dbReference type="SUPFAM" id="SSF116734">
    <property type="entry name" value="DNA methylase specificity domain"/>
    <property type="match status" value="2"/>
</dbReference>
<dbReference type="Pfam" id="PF01420">
    <property type="entry name" value="Methylase_S"/>
    <property type="match status" value="2"/>
</dbReference>
<dbReference type="InterPro" id="IPR044946">
    <property type="entry name" value="Restrct_endonuc_typeI_TRD_sf"/>
</dbReference>